<name>A0A377LZA5_ENTCL</name>
<dbReference type="EMBL" id="UGJB01000004">
    <property type="protein sequence ID" value="STQ10630.1"/>
    <property type="molecule type" value="Genomic_DNA"/>
</dbReference>
<dbReference type="Proteomes" id="UP000255106">
    <property type="component" value="Unassembled WGS sequence"/>
</dbReference>
<sequence>MLFDPRAQTLNVARLQKPEQGFLLFAPAVLGIGIVMAEQRLYLAHLHTVIYPAFDLADPIDVGIIEKAVTTVRALRFE</sequence>
<gene>
    <name evidence="2" type="ORF">NCTC10005_03379</name>
</gene>
<keyword evidence="1" id="KW-1133">Transmembrane helix</keyword>
<accession>A0A377LZA5</accession>
<protein>
    <submittedName>
        <fullName evidence="2">Uncharacterized protein</fullName>
    </submittedName>
</protein>
<proteinExistence type="predicted"/>
<evidence type="ECO:0000256" key="1">
    <source>
        <dbReference type="SAM" id="Phobius"/>
    </source>
</evidence>
<evidence type="ECO:0000313" key="2">
    <source>
        <dbReference type="EMBL" id="STQ10630.1"/>
    </source>
</evidence>
<evidence type="ECO:0000313" key="3">
    <source>
        <dbReference type="Proteomes" id="UP000255106"/>
    </source>
</evidence>
<dbReference type="AlphaFoldDB" id="A0A377LZA5"/>
<keyword evidence="1" id="KW-0472">Membrane</keyword>
<feature type="transmembrane region" description="Helical" evidence="1">
    <location>
        <begin position="20"/>
        <end position="37"/>
    </location>
</feature>
<organism evidence="2 3">
    <name type="scientific">Enterobacter cloacae</name>
    <dbReference type="NCBI Taxonomy" id="550"/>
    <lineage>
        <taxon>Bacteria</taxon>
        <taxon>Pseudomonadati</taxon>
        <taxon>Pseudomonadota</taxon>
        <taxon>Gammaproteobacteria</taxon>
        <taxon>Enterobacterales</taxon>
        <taxon>Enterobacteriaceae</taxon>
        <taxon>Enterobacter</taxon>
        <taxon>Enterobacter cloacae complex</taxon>
    </lineage>
</organism>
<reference evidence="2 3" key="1">
    <citation type="submission" date="2018-06" db="EMBL/GenBank/DDBJ databases">
        <authorList>
            <consortium name="Pathogen Informatics"/>
            <person name="Doyle S."/>
        </authorList>
    </citation>
    <scope>NUCLEOTIDE SEQUENCE [LARGE SCALE GENOMIC DNA]</scope>
    <source>
        <strain evidence="2 3">NCTC10005</strain>
    </source>
</reference>
<keyword evidence="1" id="KW-0812">Transmembrane</keyword>